<reference evidence="2 3" key="1">
    <citation type="submission" date="2019-02" db="EMBL/GenBank/DDBJ databases">
        <title>Deep-cultivation of Planctomycetes and their phenomic and genomic characterization uncovers novel biology.</title>
        <authorList>
            <person name="Wiegand S."/>
            <person name="Jogler M."/>
            <person name="Boedeker C."/>
            <person name="Pinto D."/>
            <person name="Vollmers J."/>
            <person name="Rivas-Marin E."/>
            <person name="Kohn T."/>
            <person name="Peeters S.H."/>
            <person name="Heuer A."/>
            <person name="Rast P."/>
            <person name="Oberbeckmann S."/>
            <person name="Bunk B."/>
            <person name="Jeske O."/>
            <person name="Meyerdierks A."/>
            <person name="Storesund J.E."/>
            <person name="Kallscheuer N."/>
            <person name="Luecker S."/>
            <person name="Lage O.M."/>
            <person name="Pohl T."/>
            <person name="Merkel B.J."/>
            <person name="Hornburger P."/>
            <person name="Mueller R.-W."/>
            <person name="Bruemmer F."/>
            <person name="Labrenz M."/>
            <person name="Spormann A.M."/>
            <person name="Op Den Camp H."/>
            <person name="Overmann J."/>
            <person name="Amann R."/>
            <person name="Jetten M.S.M."/>
            <person name="Mascher T."/>
            <person name="Medema M.H."/>
            <person name="Devos D.P."/>
            <person name="Kaster A.-K."/>
            <person name="Ovreas L."/>
            <person name="Rohde M."/>
            <person name="Galperin M.Y."/>
            <person name="Jogler C."/>
        </authorList>
    </citation>
    <scope>NUCLEOTIDE SEQUENCE [LARGE SCALE GENOMIC DNA]</scope>
    <source>
        <strain evidence="2 3">Pla144</strain>
    </source>
</reference>
<keyword evidence="1" id="KW-0732">Signal</keyword>
<evidence type="ECO:0000313" key="2">
    <source>
        <dbReference type="EMBL" id="TWU28302.1"/>
    </source>
</evidence>
<dbReference type="OrthoDB" id="248327at2"/>
<dbReference type="AlphaFoldDB" id="A0A5C6CUT4"/>
<protein>
    <submittedName>
        <fullName evidence="2">Uncharacterized protein</fullName>
    </submittedName>
</protein>
<gene>
    <name evidence="2" type="ORF">Pla144_15890</name>
</gene>
<organism evidence="2 3">
    <name type="scientific">Bythopirellula polymerisocia</name>
    <dbReference type="NCBI Taxonomy" id="2528003"/>
    <lineage>
        <taxon>Bacteria</taxon>
        <taxon>Pseudomonadati</taxon>
        <taxon>Planctomycetota</taxon>
        <taxon>Planctomycetia</taxon>
        <taxon>Pirellulales</taxon>
        <taxon>Lacipirellulaceae</taxon>
        <taxon>Bythopirellula</taxon>
    </lineage>
</organism>
<evidence type="ECO:0000256" key="1">
    <source>
        <dbReference type="SAM" id="SignalP"/>
    </source>
</evidence>
<feature type="chain" id="PRO_5022935464" evidence="1">
    <location>
        <begin position="24"/>
        <end position="397"/>
    </location>
</feature>
<name>A0A5C6CUT4_9BACT</name>
<sequence length="397" mass="44821" precursor="true">MRCLLHQLVFSICYLAIPASSWAAPPLWQQLMPRKQVETDPQQDYSLSETRGPWLVMAASFSGEDGKSQADELIVELRNKYNLPAYYYGIKFELDDVNRGIDHYGAPIKRRYNRGEEVVEHAVLVGEFPAVDDPEAQTVLETIKHLNPESLSVSENEETSQSLASVRQFYESTRQKLNPNKKRGPMGHAFLTRNPLLPKEYFVPQGVESEVAKWNEGLEFNLMKCPGKYSIRVATFRGKVSLISNSKKEEEKPRRSSDEIPLATEAQNAHKLALALREKGWEAYEFHDRLESYVTVGSFDDGQRLADGRIALTSRDAQIIINTFGAATPNNVFEKPAAQDRELENLQKKRFDNLFSQGYGKTAAGFHPKRCVGVPLDIIPEPVSVPRKSISSAYARN</sequence>
<keyword evidence="3" id="KW-1185">Reference proteome</keyword>
<proteinExistence type="predicted"/>
<evidence type="ECO:0000313" key="3">
    <source>
        <dbReference type="Proteomes" id="UP000318437"/>
    </source>
</evidence>
<dbReference type="EMBL" id="SJPS01000002">
    <property type="protein sequence ID" value="TWU28302.1"/>
    <property type="molecule type" value="Genomic_DNA"/>
</dbReference>
<feature type="signal peptide" evidence="1">
    <location>
        <begin position="1"/>
        <end position="23"/>
    </location>
</feature>
<comment type="caution">
    <text evidence="2">The sequence shown here is derived from an EMBL/GenBank/DDBJ whole genome shotgun (WGS) entry which is preliminary data.</text>
</comment>
<dbReference type="Proteomes" id="UP000318437">
    <property type="component" value="Unassembled WGS sequence"/>
</dbReference>
<dbReference type="RefSeq" id="WP_146449614.1">
    <property type="nucleotide sequence ID" value="NZ_SJPS01000002.1"/>
</dbReference>
<accession>A0A5C6CUT4</accession>